<dbReference type="PROSITE" id="PS50928">
    <property type="entry name" value="ABC_TM1"/>
    <property type="match status" value="1"/>
</dbReference>
<keyword evidence="4 7" id="KW-0812">Transmembrane</keyword>
<keyword evidence="6 7" id="KW-0472">Membrane</keyword>
<feature type="transmembrane region" description="Helical" evidence="7">
    <location>
        <begin position="219"/>
        <end position="237"/>
    </location>
</feature>
<dbReference type="GO" id="GO:0055085">
    <property type="term" value="P:transmembrane transport"/>
    <property type="evidence" value="ECO:0007669"/>
    <property type="project" value="InterPro"/>
</dbReference>
<dbReference type="RefSeq" id="WP_110343248.1">
    <property type="nucleotide sequence ID" value="NZ_JBHVKT010000031.1"/>
</dbReference>
<feature type="transmembrane region" description="Helical" evidence="7">
    <location>
        <begin position="121"/>
        <end position="141"/>
    </location>
</feature>
<dbReference type="CDD" id="cd06261">
    <property type="entry name" value="TM_PBP2"/>
    <property type="match status" value="1"/>
</dbReference>
<evidence type="ECO:0000256" key="2">
    <source>
        <dbReference type="ARBA" id="ARBA00022448"/>
    </source>
</evidence>
<sequence length="256" mass="26956">MRSLYRNLAGLIGFFLIWEGAVRVGLVPELFVPPPSEVLATTVDLLGQEPFIRDVIATVLAWAIALGISIAVAVPAGLVLGSVAWLRTATRAIVEFLRPIPSVALIPLVLLVVGGGPEAKITLAVYAAVWPILFNTIYALAEIDPVLMDTARACGTSRSRMLTSVALPHAAPFVFTGIRMSAAIALILVVSTEYVAGASSGLGNFILEASSGGTNMDQVLAGTVVAGVIGYLINDGLERMGRRMFRWNEAVGEAAK</sequence>
<dbReference type="Gene3D" id="1.10.3720.10">
    <property type="entry name" value="MetI-like"/>
    <property type="match status" value="1"/>
</dbReference>
<dbReference type="GO" id="GO:0005886">
    <property type="term" value="C:plasma membrane"/>
    <property type="evidence" value="ECO:0007669"/>
    <property type="project" value="UniProtKB-SubCell"/>
</dbReference>
<accession>A0A318LB86</accession>
<dbReference type="OrthoDB" id="5458199at2"/>
<evidence type="ECO:0000259" key="8">
    <source>
        <dbReference type="PROSITE" id="PS50928"/>
    </source>
</evidence>
<keyword evidence="5 7" id="KW-1133">Transmembrane helix</keyword>
<organism evidence="9 10">
    <name type="scientific">Prauserella flavalba</name>
    <dbReference type="NCBI Taxonomy" id="1477506"/>
    <lineage>
        <taxon>Bacteria</taxon>
        <taxon>Bacillati</taxon>
        <taxon>Actinomycetota</taxon>
        <taxon>Actinomycetes</taxon>
        <taxon>Pseudonocardiales</taxon>
        <taxon>Pseudonocardiaceae</taxon>
        <taxon>Prauserella</taxon>
    </lineage>
</organism>
<evidence type="ECO:0000256" key="4">
    <source>
        <dbReference type="ARBA" id="ARBA00022692"/>
    </source>
</evidence>
<dbReference type="PANTHER" id="PTHR30151:SF0">
    <property type="entry name" value="ABC TRANSPORTER PERMEASE PROTEIN MJ0413-RELATED"/>
    <property type="match status" value="1"/>
</dbReference>
<evidence type="ECO:0000256" key="6">
    <source>
        <dbReference type="ARBA" id="ARBA00023136"/>
    </source>
</evidence>
<name>A0A318LB86_9PSEU</name>
<dbReference type="Proteomes" id="UP000247892">
    <property type="component" value="Unassembled WGS sequence"/>
</dbReference>
<comment type="similarity">
    <text evidence="7">Belongs to the binding-protein-dependent transport system permease family.</text>
</comment>
<feature type="transmembrane region" description="Helical" evidence="7">
    <location>
        <begin position="96"/>
        <end position="115"/>
    </location>
</feature>
<dbReference type="InterPro" id="IPR035906">
    <property type="entry name" value="MetI-like_sf"/>
</dbReference>
<keyword evidence="10" id="KW-1185">Reference proteome</keyword>
<dbReference type="InterPro" id="IPR000515">
    <property type="entry name" value="MetI-like"/>
</dbReference>
<evidence type="ECO:0000256" key="7">
    <source>
        <dbReference type="RuleBase" id="RU363032"/>
    </source>
</evidence>
<dbReference type="AlphaFoldDB" id="A0A318LB86"/>
<feature type="transmembrane region" description="Helical" evidence="7">
    <location>
        <begin position="59"/>
        <end position="84"/>
    </location>
</feature>
<evidence type="ECO:0000256" key="3">
    <source>
        <dbReference type="ARBA" id="ARBA00022475"/>
    </source>
</evidence>
<comment type="caution">
    <text evidence="9">The sequence shown here is derived from an EMBL/GenBank/DDBJ whole genome shotgun (WGS) entry which is preliminary data.</text>
</comment>
<dbReference type="PANTHER" id="PTHR30151">
    <property type="entry name" value="ALKANE SULFONATE ABC TRANSPORTER-RELATED, MEMBRANE SUBUNIT"/>
    <property type="match status" value="1"/>
</dbReference>
<feature type="domain" description="ABC transmembrane type-1" evidence="8">
    <location>
        <begin position="55"/>
        <end position="237"/>
    </location>
</feature>
<evidence type="ECO:0000313" key="9">
    <source>
        <dbReference type="EMBL" id="PXY20176.1"/>
    </source>
</evidence>
<keyword evidence="3" id="KW-1003">Cell membrane</keyword>
<evidence type="ECO:0000313" key="10">
    <source>
        <dbReference type="Proteomes" id="UP000247892"/>
    </source>
</evidence>
<proteinExistence type="inferred from homology"/>
<protein>
    <submittedName>
        <fullName evidence="9">Nitrate ABC transporter permease</fullName>
    </submittedName>
</protein>
<dbReference type="Pfam" id="PF00528">
    <property type="entry name" value="BPD_transp_1"/>
    <property type="match status" value="1"/>
</dbReference>
<evidence type="ECO:0000256" key="5">
    <source>
        <dbReference type="ARBA" id="ARBA00022989"/>
    </source>
</evidence>
<dbReference type="EMBL" id="MASU01000017">
    <property type="protein sequence ID" value="PXY20176.1"/>
    <property type="molecule type" value="Genomic_DNA"/>
</dbReference>
<evidence type="ECO:0000256" key="1">
    <source>
        <dbReference type="ARBA" id="ARBA00004651"/>
    </source>
</evidence>
<dbReference type="SUPFAM" id="SSF161098">
    <property type="entry name" value="MetI-like"/>
    <property type="match status" value="1"/>
</dbReference>
<reference evidence="9 10" key="1">
    <citation type="submission" date="2016-07" db="EMBL/GenBank/DDBJ databases">
        <title>Draft genome sequence of Prauserella sp. YIM 121212, isolated from alkaline soil.</title>
        <authorList>
            <person name="Ruckert C."/>
            <person name="Albersmeier A."/>
            <person name="Jiang C.-L."/>
            <person name="Jiang Y."/>
            <person name="Kalinowski J."/>
            <person name="Schneider O."/>
            <person name="Winkler A."/>
            <person name="Zotchev S.B."/>
        </authorList>
    </citation>
    <scope>NUCLEOTIDE SEQUENCE [LARGE SCALE GENOMIC DNA]</scope>
    <source>
        <strain evidence="9 10">YIM 121212</strain>
    </source>
</reference>
<comment type="subcellular location">
    <subcellularLocation>
        <location evidence="1 7">Cell membrane</location>
        <topology evidence="1 7">Multi-pass membrane protein</topology>
    </subcellularLocation>
</comment>
<keyword evidence="2 7" id="KW-0813">Transport</keyword>
<gene>
    <name evidence="9" type="ORF">BA062_33525</name>
</gene>